<feature type="transmembrane region" description="Helical" evidence="9">
    <location>
        <begin position="274"/>
        <end position="297"/>
    </location>
</feature>
<feature type="transmembrane region" description="Helical" evidence="9">
    <location>
        <begin position="143"/>
        <end position="162"/>
    </location>
</feature>
<dbReference type="SMART" id="SM01381">
    <property type="entry name" value="7TM_GPCR_Srsx"/>
    <property type="match status" value="1"/>
</dbReference>
<evidence type="ECO:0000256" key="2">
    <source>
        <dbReference type="ARBA" id="ARBA00022692"/>
    </source>
</evidence>
<keyword evidence="7 8" id="KW-0807">Transducer</keyword>
<comment type="subcellular location">
    <subcellularLocation>
        <location evidence="1">Membrane</location>
        <topology evidence="1">Multi-pass membrane protein</topology>
    </subcellularLocation>
</comment>
<keyword evidence="11" id="KW-1185">Reference proteome</keyword>
<dbReference type="RefSeq" id="XP_065649903.1">
    <property type="nucleotide sequence ID" value="XM_065793831.1"/>
</dbReference>
<gene>
    <name evidence="12 13 14" type="primary">LOC105849427</name>
</gene>
<proteinExistence type="inferred from homology"/>
<evidence type="ECO:0000256" key="9">
    <source>
        <dbReference type="SAM" id="Phobius"/>
    </source>
</evidence>
<dbReference type="PRINTS" id="PR00237">
    <property type="entry name" value="GPCRRHODOPSN"/>
</dbReference>
<evidence type="ECO:0000256" key="5">
    <source>
        <dbReference type="ARBA" id="ARBA00023136"/>
    </source>
</evidence>
<feature type="transmembrane region" description="Helical" evidence="9">
    <location>
        <begin position="182"/>
        <end position="207"/>
    </location>
</feature>
<reference evidence="12 13" key="1">
    <citation type="submission" date="2025-05" db="UniProtKB">
        <authorList>
            <consortium name="RefSeq"/>
        </authorList>
    </citation>
    <scope>IDENTIFICATION</scope>
</reference>
<evidence type="ECO:0000256" key="8">
    <source>
        <dbReference type="RuleBase" id="RU000688"/>
    </source>
</evidence>
<dbReference type="Gene3D" id="1.20.1070.10">
    <property type="entry name" value="Rhodopsin 7-helix transmembrane proteins"/>
    <property type="match status" value="1"/>
</dbReference>
<evidence type="ECO:0000313" key="11">
    <source>
        <dbReference type="Proteomes" id="UP001652625"/>
    </source>
</evidence>
<dbReference type="PANTHER" id="PTHR45695:SF9">
    <property type="entry name" value="LEUCOKININ RECEPTOR"/>
    <property type="match status" value="1"/>
</dbReference>
<feature type="transmembrane region" description="Helical" evidence="9">
    <location>
        <begin position="105"/>
        <end position="122"/>
    </location>
</feature>
<dbReference type="RefSeq" id="XP_065649901.1">
    <property type="nucleotide sequence ID" value="XM_065793829.1"/>
</dbReference>
<comment type="similarity">
    <text evidence="8">Belongs to the G-protein coupled receptor 1 family.</text>
</comment>
<keyword evidence="3 9" id="KW-1133">Transmembrane helix</keyword>
<evidence type="ECO:0000256" key="4">
    <source>
        <dbReference type="ARBA" id="ARBA00023040"/>
    </source>
</evidence>
<dbReference type="PROSITE" id="PS00237">
    <property type="entry name" value="G_PROTEIN_RECEP_F1_1"/>
    <property type="match status" value="1"/>
</dbReference>
<dbReference type="Proteomes" id="UP001652625">
    <property type="component" value="Chromosome 03"/>
</dbReference>
<keyword evidence="6 8" id="KW-0675">Receptor</keyword>
<name>A0ABM4BLK0_HYDVU</name>
<accession>A0ABM4BLK0</accession>
<dbReference type="GeneID" id="105849427"/>
<dbReference type="Pfam" id="PF00001">
    <property type="entry name" value="7tm_1"/>
    <property type="match status" value="1"/>
</dbReference>
<evidence type="ECO:0000259" key="10">
    <source>
        <dbReference type="PROSITE" id="PS50262"/>
    </source>
</evidence>
<feature type="domain" description="G-protein coupled receptors family 1 profile" evidence="10">
    <location>
        <begin position="44"/>
        <end position="329"/>
    </location>
</feature>
<sequence length="377" mass="43632">MFNTSKIKQFENISSVSDSQVVSFIPTSVQITINIFILVFAFFGNSFVVLFVLKTKKKALSNRIIMNLAICDLTLVFSSIPLHIVELYLGYFPLGKIGCHTIHPLSTMAVISGSLTLVFLAIERFVAICFPFMYFRIANRSHYLLLTHLSALCCVIPYSATLKISVVEGKPQCSESWSRTSSLTYTVFLFAVQYGVPLPIICFLYFIMWFKLKATNDESVRRSRITSSQQITYNKRDIKIDKKKGHKKSIKKRISNKIYQDILKSRKKQTLSMFRLFMTLVIVFATFMLPNQITWLYMVFSKNPVHNKIWQIIAYWLTYTNAVINPLIYGTNQKYHLFLKKLIYRYKESQKANEKTRSQITIVQSGEVILQRNNALE</sequence>
<feature type="transmembrane region" description="Helical" evidence="9">
    <location>
        <begin position="65"/>
        <end position="85"/>
    </location>
</feature>
<evidence type="ECO:0000313" key="12">
    <source>
        <dbReference type="RefSeq" id="XP_065649901.1"/>
    </source>
</evidence>
<dbReference type="CDD" id="cd00637">
    <property type="entry name" value="7tm_classA_rhodopsin-like"/>
    <property type="match status" value="1"/>
</dbReference>
<keyword evidence="5 9" id="KW-0472">Membrane</keyword>
<dbReference type="PANTHER" id="PTHR45695">
    <property type="entry name" value="LEUCOKININ RECEPTOR-RELATED"/>
    <property type="match status" value="1"/>
</dbReference>
<evidence type="ECO:0000256" key="6">
    <source>
        <dbReference type="ARBA" id="ARBA00023170"/>
    </source>
</evidence>
<feature type="transmembrane region" description="Helical" evidence="9">
    <location>
        <begin position="309"/>
        <end position="331"/>
    </location>
</feature>
<evidence type="ECO:0000313" key="14">
    <source>
        <dbReference type="RefSeq" id="XP_065649903.1"/>
    </source>
</evidence>
<organism evidence="11 12">
    <name type="scientific">Hydra vulgaris</name>
    <name type="common">Hydra</name>
    <name type="synonym">Hydra attenuata</name>
    <dbReference type="NCBI Taxonomy" id="6087"/>
    <lineage>
        <taxon>Eukaryota</taxon>
        <taxon>Metazoa</taxon>
        <taxon>Cnidaria</taxon>
        <taxon>Hydrozoa</taxon>
        <taxon>Hydroidolina</taxon>
        <taxon>Anthoathecata</taxon>
        <taxon>Aplanulata</taxon>
        <taxon>Hydridae</taxon>
        <taxon>Hydra</taxon>
    </lineage>
</organism>
<dbReference type="SUPFAM" id="SSF81321">
    <property type="entry name" value="Family A G protein-coupled receptor-like"/>
    <property type="match status" value="1"/>
</dbReference>
<evidence type="ECO:0000313" key="13">
    <source>
        <dbReference type="RefSeq" id="XP_065649902.1"/>
    </source>
</evidence>
<dbReference type="InterPro" id="IPR017452">
    <property type="entry name" value="GPCR_Rhodpsn_7TM"/>
</dbReference>
<protein>
    <submittedName>
        <fullName evidence="12 13">Rhodopsin</fullName>
    </submittedName>
</protein>
<evidence type="ECO:0000256" key="1">
    <source>
        <dbReference type="ARBA" id="ARBA00004141"/>
    </source>
</evidence>
<dbReference type="InterPro" id="IPR000276">
    <property type="entry name" value="GPCR_Rhodpsn"/>
</dbReference>
<evidence type="ECO:0000256" key="3">
    <source>
        <dbReference type="ARBA" id="ARBA00022989"/>
    </source>
</evidence>
<keyword evidence="4 8" id="KW-0297">G-protein coupled receptor</keyword>
<feature type="transmembrane region" description="Helical" evidence="9">
    <location>
        <begin position="31"/>
        <end position="53"/>
    </location>
</feature>
<keyword evidence="2 8" id="KW-0812">Transmembrane</keyword>
<evidence type="ECO:0000256" key="7">
    <source>
        <dbReference type="ARBA" id="ARBA00023224"/>
    </source>
</evidence>
<dbReference type="RefSeq" id="XP_065649902.1">
    <property type="nucleotide sequence ID" value="XM_065793830.1"/>
</dbReference>
<dbReference type="PROSITE" id="PS50262">
    <property type="entry name" value="G_PROTEIN_RECEP_F1_2"/>
    <property type="match status" value="1"/>
</dbReference>